<evidence type="ECO:0000256" key="3">
    <source>
        <dbReference type="ARBA" id="ARBA00022729"/>
    </source>
</evidence>
<dbReference type="InterPro" id="IPR009003">
    <property type="entry name" value="Peptidase_S1_PA"/>
</dbReference>
<dbReference type="InterPro" id="IPR000436">
    <property type="entry name" value="Sushi_SCR_CCP_dom"/>
</dbReference>
<comment type="subcellular location">
    <subcellularLocation>
        <location evidence="1">Secreted</location>
    </subcellularLocation>
</comment>
<feature type="domain" description="Peptidase S1" evidence="7">
    <location>
        <begin position="31"/>
        <end position="285"/>
    </location>
</feature>
<dbReference type="PROSITE" id="PS50240">
    <property type="entry name" value="TRYPSIN_DOM"/>
    <property type="match status" value="1"/>
</dbReference>
<sequence length="427" mass="47714">MNNEFTEIRSFPQRSSILCGRKINDDTVPLIYGGRVPTEIEYPWVATLYRKLGDIYLNVCGGTIISKRIILTAAHCATDEDGNVLAVNKYKVGVGKLYNKYQDEKDTKAQYLNISNIISNEKYKGESRRYLGDIALFLTKEVVVLSEVVQPVCINNVNSIFLHVGDIGEIAGFGIDESGKPSQHIKVLKIPYKYEANCAVELPKEWADKYNLPDKMCAGFSNMSKSICRGDSGSGLVFKNFEDNRYYVHGIASLAPGSKGQCNIQQNSLYTKVAFYFNFIDKELSKSNLEDCMLPPHPEHGQWVLVDGRNKTPGDLVASNTLLSMHCNRPYRLFGHYMIHCDASPSEMPICEKHCPPLEISPGVKISCTDKNNVTINCSELTEGSQLSYSCSEDEISLPKGAKTKRYCKDGEWSSSDPLCMKKLEIS</sequence>
<gene>
    <name evidence="9" type="ORF">ACAOBT_LOCUS34763</name>
</gene>
<dbReference type="PANTHER" id="PTHR24252:SF7">
    <property type="entry name" value="HYALIN"/>
    <property type="match status" value="1"/>
</dbReference>
<dbReference type="SMART" id="SM00020">
    <property type="entry name" value="Tryp_SPc"/>
    <property type="match status" value="1"/>
</dbReference>
<evidence type="ECO:0000256" key="4">
    <source>
        <dbReference type="ARBA" id="ARBA00023157"/>
    </source>
</evidence>
<keyword evidence="4" id="KW-1015">Disulfide bond</keyword>
<reference evidence="9" key="1">
    <citation type="submission" date="2022-03" db="EMBL/GenBank/DDBJ databases">
        <authorList>
            <person name="Sayadi A."/>
        </authorList>
    </citation>
    <scope>NUCLEOTIDE SEQUENCE</scope>
</reference>
<name>A0A9P0QA30_ACAOB</name>
<evidence type="ECO:0000256" key="2">
    <source>
        <dbReference type="ARBA" id="ARBA00022525"/>
    </source>
</evidence>
<dbReference type="PROSITE" id="PS00134">
    <property type="entry name" value="TRYPSIN_HIS"/>
    <property type="match status" value="1"/>
</dbReference>
<dbReference type="SMART" id="SM00032">
    <property type="entry name" value="CCP"/>
    <property type="match status" value="2"/>
</dbReference>
<dbReference type="Pfam" id="PF00089">
    <property type="entry name" value="Trypsin"/>
    <property type="match status" value="1"/>
</dbReference>
<protein>
    <submittedName>
        <fullName evidence="9">Uncharacterized protein</fullName>
    </submittedName>
</protein>
<accession>A0A9P0QA30</accession>
<dbReference type="EMBL" id="CAKOFQ010008687">
    <property type="protein sequence ID" value="CAH2015457.1"/>
    <property type="molecule type" value="Genomic_DNA"/>
</dbReference>
<dbReference type="Proteomes" id="UP001152888">
    <property type="component" value="Unassembled WGS sequence"/>
</dbReference>
<keyword evidence="5" id="KW-0325">Glycoprotein</keyword>
<evidence type="ECO:0000256" key="1">
    <source>
        <dbReference type="ARBA" id="ARBA00004613"/>
    </source>
</evidence>
<comment type="caution">
    <text evidence="9">The sequence shown here is derived from an EMBL/GenBank/DDBJ whole genome shotgun (WGS) entry which is preliminary data.</text>
</comment>
<evidence type="ECO:0000259" key="7">
    <source>
        <dbReference type="PROSITE" id="PS50240"/>
    </source>
</evidence>
<evidence type="ECO:0000313" key="9">
    <source>
        <dbReference type="EMBL" id="CAH2015457.1"/>
    </source>
</evidence>
<proteinExistence type="predicted"/>
<dbReference type="OrthoDB" id="6744641at2759"/>
<dbReference type="InterPro" id="IPR018114">
    <property type="entry name" value="TRYPSIN_HIS"/>
</dbReference>
<keyword evidence="6" id="KW-0768">Sushi</keyword>
<keyword evidence="2" id="KW-0964">Secreted</keyword>
<organism evidence="9 10">
    <name type="scientific">Acanthoscelides obtectus</name>
    <name type="common">Bean weevil</name>
    <name type="synonym">Bruchus obtectus</name>
    <dbReference type="NCBI Taxonomy" id="200917"/>
    <lineage>
        <taxon>Eukaryota</taxon>
        <taxon>Metazoa</taxon>
        <taxon>Ecdysozoa</taxon>
        <taxon>Arthropoda</taxon>
        <taxon>Hexapoda</taxon>
        <taxon>Insecta</taxon>
        <taxon>Pterygota</taxon>
        <taxon>Neoptera</taxon>
        <taxon>Endopterygota</taxon>
        <taxon>Coleoptera</taxon>
        <taxon>Polyphaga</taxon>
        <taxon>Cucujiformia</taxon>
        <taxon>Chrysomeloidea</taxon>
        <taxon>Chrysomelidae</taxon>
        <taxon>Bruchinae</taxon>
        <taxon>Bruchini</taxon>
        <taxon>Acanthoscelides</taxon>
    </lineage>
</organism>
<dbReference type="InterPro" id="IPR043504">
    <property type="entry name" value="Peptidase_S1_PA_chymotrypsin"/>
</dbReference>
<dbReference type="InterPro" id="IPR035976">
    <property type="entry name" value="Sushi/SCR/CCP_sf"/>
</dbReference>
<evidence type="ECO:0000259" key="8">
    <source>
        <dbReference type="PROSITE" id="PS50923"/>
    </source>
</evidence>
<dbReference type="Gene3D" id="2.10.70.10">
    <property type="entry name" value="Complement Module, domain 1"/>
    <property type="match status" value="2"/>
</dbReference>
<dbReference type="PANTHER" id="PTHR24252">
    <property type="entry name" value="ACROSIN-RELATED"/>
    <property type="match status" value="1"/>
</dbReference>
<dbReference type="GO" id="GO:0006508">
    <property type="term" value="P:proteolysis"/>
    <property type="evidence" value="ECO:0007669"/>
    <property type="project" value="InterPro"/>
</dbReference>
<dbReference type="SUPFAM" id="SSF50494">
    <property type="entry name" value="Trypsin-like serine proteases"/>
    <property type="match status" value="1"/>
</dbReference>
<dbReference type="InterPro" id="IPR001314">
    <property type="entry name" value="Peptidase_S1A"/>
</dbReference>
<dbReference type="FunFam" id="2.40.10.10:FF:000054">
    <property type="entry name" value="Complement C1r subcomponent"/>
    <property type="match status" value="1"/>
</dbReference>
<evidence type="ECO:0000313" key="10">
    <source>
        <dbReference type="Proteomes" id="UP001152888"/>
    </source>
</evidence>
<dbReference type="SUPFAM" id="SSF57535">
    <property type="entry name" value="Complement control module/SCR domain"/>
    <property type="match status" value="2"/>
</dbReference>
<dbReference type="GO" id="GO:0004252">
    <property type="term" value="F:serine-type endopeptidase activity"/>
    <property type="evidence" value="ECO:0007669"/>
    <property type="project" value="InterPro"/>
</dbReference>
<evidence type="ECO:0000256" key="5">
    <source>
        <dbReference type="ARBA" id="ARBA00023180"/>
    </source>
</evidence>
<dbReference type="Gene3D" id="2.40.10.10">
    <property type="entry name" value="Trypsin-like serine proteases"/>
    <property type="match status" value="1"/>
</dbReference>
<dbReference type="CDD" id="cd00190">
    <property type="entry name" value="Tryp_SPc"/>
    <property type="match status" value="1"/>
</dbReference>
<dbReference type="AlphaFoldDB" id="A0A9P0QA30"/>
<dbReference type="PROSITE" id="PS50923">
    <property type="entry name" value="SUSHI"/>
    <property type="match status" value="1"/>
</dbReference>
<dbReference type="GO" id="GO:0005576">
    <property type="term" value="C:extracellular region"/>
    <property type="evidence" value="ECO:0007669"/>
    <property type="project" value="UniProtKB-SubCell"/>
</dbReference>
<keyword evidence="3" id="KW-0732">Signal</keyword>
<dbReference type="InterPro" id="IPR001254">
    <property type="entry name" value="Trypsin_dom"/>
</dbReference>
<dbReference type="PRINTS" id="PR00722">
    <property type="entry name" value="CHYMOTRYPSIN"/>
</dbReference>
<keyword evidence="10" id="KW-1185">Reference proteome</keyword>
<evidence type="ECO:0000256" key="6">
    <source>
        <dbReference type="PROSITE-ProRule" id="PRU00302"/>
    </source>
</evidence>
<comment type="caution">
    <text evidence="6">Lacks conserved residue(s) required for the propagation of feature annotation.</text>
</comment>
<feature type="domain" description="Sushi" evidence="8">
    <location>
        <begin position="366"/>
        <end position="422"/>
    </location>
</feature>